<dbReference type="RefSeq" id="WP_109902871.1">
    <property type="nucleotide sequence ID" value="NZ_QGLE01000002.1"/>
</dbReference>
<comment type="caution">
    <text evidence="6">The sequence shown here is derived from an EMBL/GenBank/DDBJ whole genome shotgun (WGS) entry which is preliminary data.</text>
</comment>
<dbReference type="SUPFAM" id="SSF46785">
    <property type="entry name" value="Winged helix' DNA-binding domain"/>
    <property type="match status" value="1"/>
</dbReference>
<dbReference type="Pfam" id="PF13545">
    <property type="entry name" value="HTH_Crp_2"/>
    <property type="match status" value="1"/>
</dbReference>
<dbReference type="Proteomes" id="UP000245461">
    <property type="component" value="Unassembled WGS sequence"/>
</dbReference>
<dbReference type="GO" id="GO:0003700">
    <property type="term" value="F:DNA-binding transcription factor activity"/>
    <property type="evidence" value="ECO:0007669"/>
    <property type="project" value="TreeGrafter"/>
</dbReference>
<protein>
    <submittedName>
        <fullName evidence="6">Transcriptional regulator</fullName>
    </submittedName>
</protein>
<organism evidence="6 7">
    <name type="scientific">Zavarzinia aquatilis</name>
    <dbReference type="NCBI Taxonomy" id="2211142"/>
    <lineage>
        <taxon>Bacteria</taxon>
        <taxon>Pseudomonadati</taxon>
        <taxon>Pseudomonadota</taxon>
        <taxon>Alphaproteobacteria</taxon>
        <taxon>Rhodospirillales</taxon>
        <taxon>Zavarziniaceae</taxon>
        <taxon>Zavarzinia</taxon>
    </lineage>
</organism>
<dbReference type="Pfam" id="PF00027">
    <property type="entry name" value="cNMP_binding"/>
    <property type="match status" value="1"/>
</dbReference>
<dbReference type="InterPro" id="IPR012318">
    <property type="entry name" value="HTH_CRP"/>
</dbReference>
<dbReference type="PANTHER" id="PTHR24567:SF75">
    <property type="entry name" value="FUMARATE AND NITRATE REDUCTION REGULATORY PROTEIN"/>
    <property type="match status" value="1"/>
</dbReference>
<keyword evidence="2" id="KW-0238">DNA-binding</keyword>
<evidence type="ECO:0000256" key="3">
    <source>
        <dbReference type="ARBA" id="ARBA00023163"/>
    </source>
</evidence>
<dbReference type="Gene3D" id="1.10.10.10">
    <property type="entry name" value="Winged helix-like DNA-binding domain superfamily/Winged helix DNA-binding domain"/>
    <property type="match status" value="1"/>
</dbReference>
<dbReference type="PRINTS" id="PR00034">
    <property type="entry name" value="HTHCRP"/>
</dbReference>
<dbReference type="GO" id="GO:0003677">
    <property type="term" value="F:DNA binding"/>
    <property type="evidence" value="ECO:0007669"/>
    <property type="project" value="UniProtKB-KW"/>
</dbReference>
<keyword evidence="7" id="KW-1185">Reference proteome</keyword>
<feature type="domain" description="Cyclic nucleotide-binding" evidence="4">
    <location>
        <begin position="41"/>
        <end position="90"/>
    </location>
</feature>
<dbReference type="SUPFAM" id="SSF51206">
    <property type="entry name" value="cAMP-binding domain-like"/>
    <property type="match status" value="1"/>
</dbReference>
<dbReference type="InterPro" id="IPR000595">
    <property type="entry name" value="cNMP-bd_dom"/>
</dbReference>
<accession>A0A317EE94</accession>
<dbReference type="InterPro" id="IPR014710">
    <property type="entry name" value="RmlC-like_jellyroll"/>
</dbReference>
<reference evidence="6 7" key="1">
    <citation type="submission" date="2018-05" db="EMBL/GenBank/DDBJ databases">
        <title>Zavarzinia sp. HR-AS.</title>
        <authorList>
            <person name="Lee Y."/>
            <person name="Jeon C.O."/>
        </authorList>
    </citation>
    <scope>NUCLEOTIDE SEQUENCE [LARGE SCALE GENOMIC DNA]</scope>
    <source>
        <strain evidence="6 7">HR-AS</strain>
    </source>
</reference>
<gene>
    <name evidence="6" type="ORF">DKG74_03960</name>
</gene>
<feature type="domain" description="HTH crp-type" evidence="5">
    <location>
        <begin position="152"/>
        <end position="222"/>
    </location>
</feature>
<evidence type="ECO:0000256" key="1">
    <source>
        <dbReference type="ARBA" id="ARBA00023015"/>
    </source>
</evidence>
<dbReference type="PROSITE" id="PS50042">
    <property type="entry name" value="CNMP_BINDING_3"/>
    <property type="match status" value="1"/>
</dbReference>
<dbReference type="OrthoDB" id="7584044at2"/>
<dbReference type="InterPro" id="IPR036390">
    <property type="entry name" value="WH_DNA-bd_sf"/>
</dbReference>
<name>A0A317EE94_9PROT</name>
<evidence type="ECO:0000259" key="5">
    <source>
        <dbReference type="PROSITE" id="PS51063"/>
    </source>
</evidence>
<dbReference type="InterPro" id="IPR018490">
    <property type="entry name" value="cNMP-bd_dom_sf"/>
</dbReference>
<keyword evidence="3" id="KW-0804">Transcription</keyword>
<dbReference type="Gene3D" id="2.60.120.10">
    <property type="entry name" value="Jelly Rolls"/>
    <property type="match status" value="1"/>
</dbReference>
<dbReference type="InterPro" id="IPR050397">
    <property type="entry name" value="Env_Response_Regulators"/>
</dbReference>
<proteinExistence type="predicted"/>
<dbReference type="InterPro" id="IPR036388">
    <property type="entry name" value="WH-like_DNA-bd_sf"/>
</dbReference>
<evidence type="ECO:0000259" key="4">
    <source>
        <dbReference type="PROSITE" id="PS50042"/>
    </source>
</evidence>
<dbReference type="AlphaFoldDB" id="A0A317EE94"/>
<dbReference type="FunFam" id="1.10.10.10:FF:000028">
    <property type="entry name" value="Fumarate/nitrate reduction transcriptional regulator Fnr"/>
    <property type="match status" value="1"/>
</dbReference>
<dbReference type="EMBL" id="QGLE01000002">
    <property type="protein sequence ID" value="PWR24932.1"/>
    <property type="molecule type" value="Genomic_DNA"/>
</dbReference>
<keyword evidence="1" id="KW-0805">Transcription regulation</keyword>
<evidence type="ECO:0000313" key="7">
    <source>
        <dbReference type="Proteomes" id="UP000245461"/>
    </source>
</evidence>
<dbReference type="PROSITE" id="PS51063">
    <property type="entry name" value="HTH_CRP_2"/>
    <property type="match status" value="1"/>
</dbReference>
<dbReference type="GO" id="GO:0005829">
    <property type="term" value="C:cytosol"/>
    <property type="evidence" value="ECO:0007669"/>
    <property type="project" value="TreeGrafter"/>
</dbReference>
<evidence type="ECO:0000313" key="6">
    <source>
        <dbReference type="EMBL" id="PWR24932.1"/>
    </source>
</evidence>
<dbReference type="CDD" id="cd00092">
    <property type="entry name" value="HTH_CRP"/>
    <property type="match status" value="1"/>
</dbReference>
<dbReference type="SMART" id="SM00100">
    <property type="entry name" value="cNMP"/>
    <property type="match status" value="1"/>
</dbReference>
<dbReference type="PANTHER" id="PTHR24567">
    <property type="entry name" value="CRP FAMILY TRANSCRIPTIONAL REGULATORY PROTEIN"/>
    <property type="match status" value="1"/>
</dbReference>
<evidence type="ECO:0000256" key="2">
    <source>
        <dbReference type="ARBA" id="ARBA00023125"/>
    </source>
</evidence>
<sequence>MFANSQILTATNTVPAGLAVFPQASVVSDDDLPLEGGQVLHFAKGAEIFGQGERADCLYKVVSGWVRTYRILRDGRRQIEGFHLAGEYFGMEAGAAHRASAEALGSATILVVRRSHLNEIAARQGDVAATLFRLAVQGLQRSQEHVAMLSHKTACERVAGFLLDMAERADAGKRLDLPMSRQDMADYLSLTIETVSRTLSQLQADGLISIPQSRTIVLEDREALEDMCE</sequence>
<dbReference type="SMART" id="SM00419">
    <property type="entry name" value="HTH_CRP"/>
    <property type="match status" value="1"/>
</dbReference>
<dbReference type="CDD" id="cd00038">
    <property type="entry name" value="CAP_ED"/>
    <property type="match status" value="1"/>
</dbReference>